<protein>
    <recommendedName>
        <fullName evidence="5">Siderophore esteras-like protein IroE-like protein</fullName>
    </recommendedName>
</protein>
<evidence type="ECO:0008006" key="5">
    <source>
        <dbReference type="Google" id="ProtNLM"/>
    </source>
</evidence>
<dbReference type="EMBL" id="KZ805513">
    <property type="protein sequence ID" value="PVH94973.1"/>
    <property type="molecule type" value="Genomic_DNA"/>
</dbReference>
<proteinExistence type="inferred from homology"/>
<evidence type="ECO:0000313" key="3">
    <source>
        <dbReference type="EMBL" id="PVH94973.1"/>
    </source>
</evidence>
<dbReference type="PANTHER" id="PTHR40841:SF2">
    <property type="entry name" value="SIDEROPHORE-DEGRADING ESTERASE (EUROFUNG)"/>
    <property type="match status" value="1"/>
</dbReference>
<evidence type="ECO:0000313" key="4">
    <source>
        <dbReference type="Proteomes" id="UP000244855"/>
    </source>
</evidence>
<dbReference type="InterPro" id="IPR052558">
    <property type="entry name" value="Siderophore_Hydrolase_D"/>
</dbReference>
<comment type="similarity">
    <text evidence="1">Belongs to the esterase D family.</text>
</comment>
<evidence type="ECO:0000256" key="1">
    <source>
        <dbReference type="ARBA" id="ARBA00005622"/>
    </source>
</evidence>
<dbReference type="OrthoDB" id="446683at2759"/>
<reference evidence="3 4" key="1">
    <citation type="journal article" date="2018" name="Sci. Rep.">
        <title>Comparative genomics provides insights into the lifestyle and reveals functional heterogeneity of dark septate endophytic fungi.</title>
        <authorList>
            <person name="Knapp D.G."/>
            <person name="Nemeth J.B."/>
            <person name="Barry K."/>
            <person name="Hainaut M."/>
            <person name="Henrissat B."/>
            <person name="Johnson J."/>
            <person name="Kuo A."/>
            <person name="Lim J.H.P."/>
            <person name="Lipzen A."/>
            <person name="Nolan M."/>
            <person name="Ohm R.A."/>
            <person name="Tamas L."/>
            <person name="Grigoriev I.V."/>
            <person name="Spatafora J.W."/>
            <person name="Nagy L.G."/>
            <person name="Kovacs G.M."/>
        </authorList>
    </citation>
    <scope>NUCLEOTIDE SEQUENCE [LARGE SCALE GENOMIC DNA]</scope>
    <source>
        <strain evidence="3 4">DSE2036</strain>
    </source>
</reference>
<dbReference type="AlphaFoldDB" id="A0A2V1DBR3"/>
<dbReference type="GO" id="GO:0016788">
    <property type="term" value="F:hydrolase activity, acting on ester bonds"/>
    <property type="evidence" value="ECO:0007669"/>
    <property type="project" value="TreeGrafter"/>
</dbReference>
<dbReference type="SUPFAM" id="SSF53474">
    <property type="entry name" value="alpha/beta-Hydrolases"/>
    <property type="match status" value="1"/>
</dbReference>
<dbReference type="PANTHER" id="PTHR40841">
    <property type="entry name" value="SIDEROPHORE TRIACETYLFUSARININE C ESTERASE"/>
    <property type="match status" value="1"/>
</dbReference>
<keyword evidence="4" id="KW-1185">Reference proteome</keyword>
<dbReference type="InterPro" id="IPR029058">
    <property type="entry name" value="AB_hydrolase_fold"/>
</dbReference>
<evidence type="ECO:0000256" key="2">
    <source>
        <dbReference type="ARBA" id="ARBA00022801"/>
    </source>
</evidence>
<dbReference type="Gene3D" id="3.40.50.1820">
    <property type="entry name" value="alpha/beta hydrolase"/>
    <property type="match status" value="1"/>
</dbReference>
<sequence>MAGIGNWTFTPLAESFPSTILPNLGWWNASNGTWAYQIQVAWPLNWTSRDAAGLVETLYVLDGNALSLTATEAIRRRRPVDSSQPDTIIVSIGYPTQLPDSPYSSSRSYDLQIPVCANCTAPEFPGVPSNADNFITFLDTVLRPWIRGTVFPNTEFSRDALYGHSFAGLFVLYVLLVRPELFDTLLSASPSLWWADGYIFTQLGNLFGSSEEMAWRNVTSKPAFQISYGGLEQDQVRRRIETDEEWASRQELARMFNMEDNCKKLYQFFKGSDAVRDVVLHEYPFSDHAAVGGAALADGLDYFLDWPPRIAGT</sequence>
<dbReference type="InterPro" id="IPR000801">
    <property type="entry name" value="Esterase-like"/>
</dbReference>
<dbReference type="Proteomes" id="UP000244855">
    <property type="component" value="Unassembled WGS sequence"/>
</dbReference>
<dbReference type="Pfam" id="PF00756">
    <property type="entry name" value="Esterase"/>
    <property type="match status" value="1"/>
</dbReference>
<keyword evidence="2" id="KW-0378">Hydrolase</keyword>
<accession>A0A2V1DBR3</accession>
<name>A0A2V1DBR3_9PLEO</name>
<gene>
    <name evidence="3" type="ORF">DM02DRAFT_601579</name>
</gene>
<organism evidence="3 4">
    <name type="scientific">Periconia macrospinosa</name>
    <dbReference type="NCBI Taxonomy" id="97972"/>
    <lineage>
        <taxon>Eukaryota</taxon>
        <taxon>Fungi</taxon>
        <taxon>Dikarya</taxon>
        <taxon>Ascomycota</taxon>
        <taxon>Pezizomycotina</taxon>
        <taxon>Dothideomycetes</taxon>
        <taxon>Pleosporomycetidae</taxon>
        <taxon>Pleosporales</taxon>
        <taxon>Massarineae</taxon>
        <taxon>Periconiaceae</taxon>
        <taxon>Periconia</taxon>
    </lineage>
</organism>